<dbReference type="InterPro" id="IPR052442">
    <property type="entry name" value="Env_Response_Regulator"/>
</dbReference>
<name>I1QFA5_ORYGL</name>
<evidence type="ECO:0000256" key="1">
    <source>
        <dbReference type="SAM" id="MobiDB-lite"/>
    </source>
</evidence>
<dbReference type="PANTHER" id="PTHR46136:SF33">
    <property type="entry name" value="TRANSCRIPTION FACTOR GTE10"/>
    <property type="match status" value="1"/>
</dbReference>
<keyword evidence="4" id="KW-1185">Reference proteome</keyword>
<reference evidence="3 4" key="2">
    <citation type="submission" date="2018-04" db="EMBL/GenBank/DDBJ databases">
        <title>OglaRS2 (Oryza glaberrima Reference Sequence Version 2).</title>
        <authorList>
            <person name="Zhang J."/>
            <person name="Kudrna D."/>
            <person name="Lee S."/>
            <person name="Talag J."/>
            <person name="Rajasekar S."/>
            <person name="Wing R.A."/>
        </authorList>
    </citation>
    <scope>NUCLEOTIDE SEQUENCE [LARGE SCALE GENOMIC DNA]</scope>
    <source>
        <strain evidence="3 4">cv. IRGC 96717</strain>
    </source>
</reference>
<dbReference type="Proteomes" id="UP000007306">
    <property type="component" value="Chromosome 8"/>
</dbReference>
<dbReference type="InterPro" id="IPR027353">
    <property type="entry name" value="NET_dom"/>
</dbReference>
<dbReference type="eggNOG" id="KOG1474">
    <property type="taxonomic scope" value="Eukaryota"/>
</dbReference>
<dbReference type="Pfam" id="PF17035">
    <property type="entry name" value="BET"/>
    <property type="match status" value="1"/>
</dbReference>
<feature type="compositionally biased region" description="Polar residues" evidence="1">
    <location>
        <begin position="276"/>
        <end position="289"/>
    </location>
</feature>
<feature type="region of interest" description="Disordered" evidence="1">
    <location>
        <begin position="431"/>
        <end position="493"/>
    </location>
</feature>
<dbReference type="Gramene" id="ORGLA08G0010600.1">
    <property type="protein sequence ID" value="ORGLA08G0010600.1"/>
    <property type="gene ID" value="ORGLA08G0010600"/>
</dbReference>
<dbReference type="Gene3D" id="1.20.1270.220">
    <property type="match status" value="1"/>
</dbReference>
<evidence type="ECO:0000313" key="4">
    <source>
        <dbReference type="Proteomes" id="UP000007306"/>
    </source>
</evidence>
<dbReference type="EnsemblPlants" id="ORGLA08G0010600.1">
    <property type="protein sequence ID" value="ORGLA08G0010600.1"/>
    <property type="gene ID" value="ORGLA08G0010600"/>
</dbReference>
<reference evidence="3" key="1">
    <citation type="submission" date="2015-06" db="UniProtKB">
        <authorList>
            <consortium name="EnsemblPlants"/>
        </authorList>
    </citation>
    <scope>IDENTIFICATION</scope>
</reference>
<dbReference type="InterPro" id="IPR038336">
    <property type="entry name" value="NET_sf"/>
</dbReference>
<feature type="region of interest" description="Disordered" evidence="1">
    <location>
        <begin position="1"/>
        <end position="23"/>
    </location>
</feature>
<dbReference type="PANTHER" id="PTHR46136">
    <property type="entry name" value="TRANSCRIPTION FACTOR GTE8"/>
    <property type="match status" value="1"/>
</dbReference>
<accession>I1QFA5</accession>
<feature type="compositionally biased region" description="Polar residues" evidence="1">
    <location>
        <begin position="431"/>
        <end position="446"/>
    </location>
</feature>
<feature type="compositionally biased region" description="Low complexity" evidence="1">
    <location>
        <begin position="223"/>
        <end position="249"/>
    </location>
</feature>
<evidence type="ECO:0000259" key="2">
    <source>
        <dbReference type="PROSITE" id="PS51525"/>
    </source>
</evidence>
<feature type="domain" description="NET" evidence="2">
    <location>
        <begin position="78"/>
        <end position="160"/>
    </location>
</feature>
<feature type="compositionally biased region" description="Basic and acidic residues" evidence="1">
    <location>
        <begin position="387"/>
        <end position="401"/>
    </location>
</feature>
<feature type="compositionally biased region" description="Polar residues" evidence="1">
    <location>
        <begin position="255"/>
        <end position="268"/>
    </location>
</feature>
<sequence>MFKKEDASTKPALQPKKRKASPLVQGSLEIPVVEADKVLDDAQVVQPSKVIDDAQVVQASKVIDDAQVVQAFKVIDDAQVVQASKEIMTDRQKYELSVRLQSYGGLIPNHVVDFIRSHLPDDNEGDEDELELDMNVLSDSTLFELQKLLDDYDRVNQSGNPTKDEHREVEFESEYGLSNSSMHHEEGNELVEEDVDIGGNDLPPLTYPPAVFESETAERSSKHSTSSSSSSDSESSSSDSDSSSSSGSDLDVNVPPSTSGAKDNTQSAVRLDQENDPLSSTNLPQQSSDPVPISAEDEGENVSEKQVPPAKQYRAAVLLNRFADTIFKAREKTLDQVAKKDPEKLQHDMEELERLRREERARIQAEAKAAEDARKRAEAAAAAEAAAEAKRQREREREAARKALQQMEKTVDINEGNLFLKDLEMLGTVTSGEQFPSSVGETSPTHTPEGLGFQLGSNPLEQLGLYMKNDDEEDEEGESADEPTIDVEEGEID</sequence>
<dbReference type="AlphaFoldDB" id="I1QFA5"/>
<proteinExistence type="predicted"/>
<dbReference type="HOGENOM" id="CLU_007920_1_0_1"/>
<dbReference type="STRING" id="4538.I1QFA5"/>
<dbReference type="OMA" id="SMETHGA"/>
<dbReference type="PROSITE" id="PS51525">
    <property type="entry name" value="NET"/>
    <property type="match status" value="1"/>
</dbReference>
<feature type="region of interest" description="Disordered" evidence="1">
    <location>
        <begin position="374"/>
        <end position="403"/>
    </location>
</feature>
<evidence type="ECO:0000313" key="3">
    <source>
        <dbReference type="EnsemblPlants" id="ORGLA08G0010600.1"/>
    </source>
</evidence>
<feature type="compositionally biased region" description="Acidic residues" evidence="1">
    <location>
        <begin position="470"/>
        <end position="493"/>
    </location>
</feature>
<protein>
    <recommendedName>
        <fullName evidence="2">NET domain-containing protein</fullName>
    </recommendedName>
</protein>
<feature type="region of interest" description="Disordered" evidence="1">
    <location>
        <begin position="195"/>
        <end position="310"/>
    </location>
</feature>
<organism evidence="3 4">
    <name type="scientific">Oryza glaberrima</name>
    <name type="common">African rice</name>
    <dbReference type="NCBI Taxonomy" id="4538"/>
    <lineage>
        <taxon>Eukaryota</taxon>
        <taxon>Viridiplantae</taxon>
        <taxon>Streptophyta</taxon>
        <taxon>Embryophyta</taxon>
        <taxon>Tracheophyta</taxon>
        <taxon>Spermatophyta</taxon>
        <taxon>Magnoliopsida</taxon>
        <taxon>Liliopsida</taxon>
        <taxon>Poales</taxon>
        <taxon>Poaceae</taxon>
        <taxon>BOP clade</taxon>
        <taxon>Oryzoideae</taxon>
        <taxon>Oryzeae</taxon>
        <taxon>Oryzinae</taxon>
        <taxon>Oryza</taxon>
    </lineage>
</organism>